<accession>A0A2T0SKD7</accession>
<sequence length="106" mass="11882">MTTEENKRLAKLVKAKFEGKYILHGDGLHDDSEAFDVWSVTPEPKTKLVWSTGEPVVEPIIFKRFWIPGSKSKAKALSEIFGSGSFSSVMRDCEFSNSPNNPFLKS</sequence>
<organism evidence="1 2">
    <name type="scientific">Spirosoma oryzae</name>
    <dbReference type="NCBI Taxonomy" id="1469603"/>
    <lineage>
        <taxon>Bacteria</taxon>
        <taxon>Pseudomonadati</taxon>
        <taxon>Bacteroidota</taxon>
        <taxon>Cytophagia</taxon>
        <taxon>Cytophagales</taxon>
        <taxon>Cytophagaceae</taxon>
        <taxon>Spirosoma</taxon>
    </lineage>
</organism>
<evidence type="ECO:0000313" key="2">
    <source>
        <dbReference type="Proteomes" id="UP000238375"/>
    </source>
</evidence>
<dbReference type="AlphaFoldDB" id="A0A2T0SKD7"/>
<comment type="caution">
    <text evidence="1">The sequence shown here is derived from an EMBL/GenBank/DDBJ whole genome shotgun (WGS) entry which is preliminary data.</text>
</comment>
<dbReference type="RefSeq" id="WP_106139534.1">
    <property type="nucleotide sequence ID" value="NZ_PVTE01000019.1"/>
</dbReference>
<name>A0A2T0SKD7_9BACT</name>
<evidence type="ECO:0000313" key="1">
    <source>
        <dbReference type="EMBL" id="PRY33870.1"/>
    </source>
</evidence>
<gene>
    <name evidence="1" type="ORF">CLV58_11919</name>
</gene>
<keyword evidence="2" id="KW-1185">Reference proteome</keyword>
<protein>
    <submittedName>
        <fullName evidence="1">Uncharacterized protein</fullName>
    </submittedName>
</protein>
<dbReference type="EMBL" id="PVTE01000019">
    <property type="protein sequence ID" value="PRY33870.1"/>
    <property type="molecule type" value="Genomic_DNA"/>
</dbReference>
<proteinExistence type="predicted"/>
<dbReference type="Proteomes" id="UP000238375">
    <property type="component" value="Unassembled WGS sequence"/>
</dbReference>
<reference evidence="1 2" key="1">
    <citation type="submission" date="2018-03" db="EMBL/GenBank/DDBJ databases">
        <title>Genomic Encyclopedia of Archaeal and Bacterial Type Strains, Phase II (KMG-II): from individual species to whole genera.</title>
        <authorList>
            <person name="Goeker M."/>
        </authorList>
    </citation>
    <scope>NUCLEOTIDE SEQUENCE [LARGE SCALE GENOMIC DNA]</scope>
    <source>
        <strain evidence="1 2">DSM 28354</strain>
    </source>
</reference>